<proteinExistence type="predicted"/>
<evidence type="ECO:0000313" key="1">
    <source>
        <dbReference type="EMBL" id="GAA5046747.1"/>
    </source>
</evidence>
<reference evidence="2" key="1">
    <citation type="journal article" date="2019" name="Int. J. Syst. Evol. Microbiol.">
        <title>The Global Catalogue of Microorganisms (GCM) 10K type strain sequencing project: providing services to taxonomists for standard genome sequencing and annotation.</title>
        <authorList>
            <consortium name="The Broad Institute Genomics Platform"/>
            <consortium name="The Broad Institute Genome Sequencing Center for Infectious Disease"/>
            <person name="Wu L."/>
            <person name="Ma J."/>
        </authorList>
    </citation>
    <scope>NUCLEOTIDE SEQUENCE [LARGE SCALE GENOMIC DNA]</scope>
    <source>
        <strain evidence="2">JCM 18410</strain>
    </source>
</reference>
<accession>A0ABP9JX85</accession>
<dbReference type="EMBL" id="BAABKC010000013">
    <property type="protein sequence ID" value="GAA5046747.1"/>
    <property type="molecule type" value="Genomic_DNA"/>
</dbReference>
<dbReference type="Proteomes" id="UP001500124">
    <property type="component" value="Unassembled WGS sequence"/>
</dbReference>
<sequence length="80" mass="7967">MRTTVASLVPVSSARPVTVRAAQPAGSFATASATRCMDRVMEGASVRTLAARAAGAGGAAPGAPLVPEPAKLSFTSWVTP</sequence>
<name>A0ABP9JX85_9ACTN</name>
<gene>
    <name evidence="1" type="ORF">GCM10023336_11650</name>
</gene>
<comment type="caution">
    <text evidence="1">The sequence shown here is derived from an EMBL/GenBank/DDBJ whole genome shotgun (WGS) entry which is preliminary data.</text>
</comment>
<organism evidence="1 2">
    <name type="scientific">Streptomyces similanensis</name>
    <dbReference type="NCBI Taxonomy" id="1274988"/>
    <lineage>
        <taxon>Bacteria</taxon>
        <taxon>Bacillati</taxon>
        <taxon>Actinomycetota</taxon>
        <taxon>Actinomycetes</taxon>
        <taxon>Kitasatosporales</taxon>
        <taxon>Streptomycetaceae</taxon>
        <taxon>Streptomyces</taxon>
    </lineage>
</organism>
<protein>
    <submittedName>
        <fullName evidence="1">Uncharacterized protein</fullName>
    </submittedName>
</protein>
<evidence type="ECO:0000313" key="2">
    <source>
        <dbReference type="Proteomes" id="UP001500124"/>
    </source>
</evidence>
<keyword evidence="2" id="KW-1185">Reference proteome</keyword>